<dbReference type="AlphaFoldDB" id="A0A2T0RJY7"/>
<evidence type="ECO:0000313" key="1">
    <source>
        <dbReference type="EMBL" id="PRY21504.1"/>
    </source>
</evidence>
<name>A0A2T0RJY7_9RHOB</name>
<evidence type="ECO:0000313" key="2">
    <source>
        <dbReference type="Proteomes" id="UP000239480"/>
    </source>
</evidence>
<dbReference type="Proteomes" id="UP000239480">
    <property type="component" value="Unassembled WGS sequence"/>
</dbReference>
<dbReference type="EMBL" id="PVTD01000009">
    <property type="protein sequence ID" value="PRY21504.1"/>
    <property type="molecule type" value="Genomic_DNA"/>
</dbReference>
<sequence length="195" mass="21307">MVRHSLPVWRRRWSPPELPWCRPEGCVRDATTPGAASTQHACGHFAGSYAVSAEACDSLEVGAVYGQWQMRRCQRDASRGFHLCPVPPKGLRRRRATATRLEVVYRAIAAPERATRTGQGCRRAGFAAVSLRGAALQWARGASPETGSIWRVAGHELTARLCPRTMWGHHVASDATRLGLGCLETYRPGARHGAG</sequence>
<comment type="caution">
    <text evidence="1">The sequence shown here is derived from an EMBL/GenBank/DDBJ whole genome shotgun (WGS) entry which is preliminary data.</text>
</comment>
<organism evidence="1 2">
    <name type="scientific">Aliiruegeria haliotis</name>
    <dbReference type="NCBI Taxonomy" id="1280846"/>
    <lineage>
        <taxon>Bacteria</taxon>
        <taxon>Pseudomonadati</taxon>
        <taxon>Pseudomonadota</taxon>
        <taxon>Alphaproteobacteria</taxon>
        <taxon>Rhodobacterales</taxon>
        <taxon>Roseobacteraceae</taxon>
        <taxon>Aliiruegeria</taxon>
    </lineage>
</organism>
<reference evidence="1 2" key="1">
    <citation type="submission" date="2018-03" db="EMBL/GenBank/DDBJ databases">
        <title>Genomic Encyclopedia of Archaeal and Bacterial Type Strains, Phase II (KMG-II): from individual species to whole genera.</title>
        <authorList>
            <person name="Goeker M."/>
        </authorList>
    </citation>
    <scope>NUCLEOTIDE SEQUENCE [LARGE SCALE GENOMIC DNA]</scope>
    <source>
        <strain evidence="1 2">DSM 29328</strain>
    </source>
</reference>
<proteinExistence type="predicted"/>
<accession>A0A2T0RJY7</accession>
<gene>
    <name evidence="1" type="ORF">CLV78_109117</name>
</gene>
<keyword evidence="2" id="KW-1185">Reference proteome</keyword>
<protein>
    <submittedName>
        <fullName evidence="1">Uncharacterized protein</fullName>
    </submittedName>
</protein>